<protein>
    <submittedName>
        <fullName evidence="5">Crp/Fnr family transcriptional regulator</fullName>
    </submittedName>
</protein>
<evidence type="ECO:0000256" key="2">
    <source>
        <dbReference type="ARBA" id="ARBA00023125"/>
    </source>
</evidence>
<reference evidence="5" key="1">
    <citation type="submission" date="2023-03" db="EMBL/GenBank/DDBJ databases">
        <title>Multiphase analysis and comparison of six strains from genera Psychromarinibacter, Lutimaribacter, and Maritimibacter, including a novel species: Psychromarinibacter sediminicola sp. nov.</title>
        <authorList>
            <person name="Wang Y.-H."/>
            <person name="Ye M.-Q."/>
            <person name="Du Z.-J."/>
        </authorList>
    </citation>
    <scope>NUCLEOTIDE SEQUENCE</scope>
    <source>
        <strain evidence="5">C21-152</strain>
    </source>
</reference>
<keyword evidence="3" id="KW-0804">Transcription</keyword>
<evidence type="ECO:0000256" key="1">
    <source>
        <dbReference type="ARBA" id="ARBA00023015"/>
    </source>
</evidence>
<keyword evidence="1" id="KW-0805">Transcription regulation</keyword>
<sequence length="215" mass="23885">MPTHTATGPQLCAACPLRRLGMRHATDIQPENGAIGALQLPSGRVLEAEALTDRFLMVRQGTLKVEYLNRDGHPEVAAFLFPGDPVISTFSEDPVAITALEDSWLCDLDPERINCAPNRAGAVMRELWHALGAQASSDQRRLILARTGSVEQRMRWFLSDLSRRQNCDTVELSMSRGDIAHYLETSAESVSRAISDLARKGVIVRERPRRIRVVD</sequence>
<dbReference type="GO" id="GO:0006355">
    <property type="term" value="P:regulation of DNA-templated transcription"/>
    <property type="evidence" value="ECO:0007669"/>
    <property type="project" value="InterPro"/>
</dbReference>
<proteinExistence type="predicted"/>
<dbReference type="Pfam" id="PF13545">
    <property type="entry name" value="HTH_Crp_2"/>
    <property type="match status" value="1"/>
</dbReference>
<dbReference type="SMART" id="SM00419">
    <property type="entry name" value="HTH_CRP"/>
    <property type="match status" value="1"/>
</dbReference>
<dbReference type="Gene3D" id="2.60.120.10">
    <property type="entry name" value="Jelly Rolls"/>
    <property type="match status" value="1"/>
</dbReference>
<keyword evidence="2" id="KW-0238">DNA-binding</keyword>
<name>A0AAE3T9P0_9RHOB</name>
<gene>
    <name evidence="5" type="ORF">P1J78_16985</name>
</gene>
<evidence type="ECO:0000313" key="5">
    <source>
        <dbReference type="EMBL" id="MDF0602437.1"/>
    </source>
</evidence>
<dbReference type="RefSeq" id="WP_275568566.1">
    <property type="nucleotide sequence ID" value="NZ_JARGYC010000050.1"/>
</dbReference>
<dbReference type="InterPro" id="IPR012318">
    <property type="entry name" value="HTH_CRP"/>
</dbReference>
<evidence type="ECO:0000313" key="6">
    <source>
        <dbReference type="Proteomes" id="UP001220964"/>
    </source>
</evidence>
<organism evidence="5 6">
    <name type="scientific">Psychromarinibacter sediminicola</name>
    <dbReference type="NCBI Taxonomy" id="3033385"/>
    <lineage>
        <taxon>Bacteria</taxon>
        <taxon>Pseudomonadati</taxon>
        <taxon>Pseudomonadota</taxon>
        <taxon>Alphaproteobacteria</taxon>
        <taxon>Rhodobacterales</taxon>
        <taxon>Paracoccaceae</taxon>
        <taxon>Psychromarinibacter</taxon>
    </lineage>
</organism>
<dbReference type="InterPro" id="IPR036390">
    <property type="entry name" value="WH_DNA-bd_sf"/>
</dbReference>
<evidence type="ECO:0000259" key="4">
    <source>
        <dbReference type="PROSITE" id="PS51063"/>
    </source>
</evidence>
<dbReference type="InterPro" id="IPR018490">
    <property type="entry name" value="cNMP-bd_dom_sf"/>
</dbReference>
<accession>A0AAE3T9P0</accession>
<dbReference type="SUPFAM" id="SSF46785">
    <property type="entry name" value="Winged helix' DNA-binding domain"/>
    <property type="match status" value="1"/>
</dbReference>
<dbReference type="Proteomes" id="UP001220964">
    <property type="component" value="Unassembled WGS sequence"/>
</dbReference>
<dbReference type="PRINTS" id="PR00034">
    <property type="entry name" value="HTHCRP"/>
</dbReference>
<evidence type="ECO:0000256" key="3">
    <source>
        <dbReference type="ARBA" id="ARBA00023163"/>
    </source>
</evidence>
<dbReference type="InterPro" id="IPR014710">
    <property type="entry name" value="RmlC-like_jellyroll"/>
</dbReference>
<dbReference type="PROSITE" id="PS51063">
    <property type="entry name" value="HTH_CRP_2"/>
    <property type="match status" value="1"/>
</dbReference>
<dbReference type="EMBL" id="JARGYC010000050">
    <property type="protein sequence ID" value="MDF0602437.1"/>
    <property type="molecule type" value="Genomic_DNA"/>
</dbReference>
<dbReference type="Gene3D" id="1.10.10.10">
    <property type="entry name" value="Winged helix-like DNA-binding domain superfamily/Winged helix DNA-binding domain"/>
    <property type="match status" value="1"/>
</dbReference>
<keyword evidence="6" id="KW-1185">Reference proteome</keyword>
<dbReference type="GO" id="GO:0003677">
    <property type="term" value="F:DNA binding"/>
    <property type="evidence" value="ECO:0007669"/>
    <property type="project" value="UniProtKB-KW"/>
</dbReference>
<dbReference type="CDD" id="cd00092">
    <property type="entry name" value="HTH_CRP"/>
    <property type="match status" value="1"/>
</dbReference>
<dbReference type="AlphaFoldDB" id="A0AAE3T9P0"/>
<comment type="caution">
    <text evidence="5">The sequence shown here is derived from an EMBL/GenBank/DDBJ whole genome shotgun (WGS) entry which is preliminary data.</text>
</comment>
<dbReference type="SUPFAM" id="SSF51206">
    <property type="entry name" value="cAMP-binding domain-like"/>
    <property type="match status" value="1"/>
</dbReference>
<feature type="domain" description="HTH crp-type" evidence="4">
    <location>
        <begin position="148"/>
        <end position="215"/>
    </location>
</feature>
<dbReference type="InterPro" id="IPR036388">
    <property type="entry name" value="WH-like_DNA-bd_sf"/>
</dbReference>